<evidence type="ECO:0000256" key="1">
    <source>
        <dbReference type="SAM" id="MobiDB-lite"/>
    </source>
</evidence>
<evidence type="ECO:0000313" key="2">
    <source>
        <dbReference type="EMBL" id="ABS03764.1"/>
    </source>
</evidence>
<dbReference type="EMBL" id="CP000750">
    <property type="protein sequence ID" value="ABS03764.1"/>
    <property type="molecule type" value="Genomic_DNA"/>
</dbReference>
<dbReference type="KEGG" id="kra:Krad_2283"/>
<reference evidence="3" key="1">
    <citation type="journal article" date="2008" name="PLoS ONE">
        <title>Survival in nuclear waste, extreme resistance, and potential applications gleaned from the genome sequence of Kineococcus radiotolerans SRS30216.</title>
        <authorList>
            <person name="Bagwell C.E."/>
            <person name="Bhat S."/>
            <person name="Hawkins G.M."/>
            <person name="Smith B.W."/>
            <person name="Biswas T."/>
            <person name="Hoover T.R."/>
            <person name="Saunders E."/>
            <person name="Han C.S."/>
            <person name="Tsodikov O.V."/>
            <person name="Shimkets L.J."/>
        </authorList>
    </citation>
    <scope>NUCLEOTIDE SEQUENCE [LARGE SCALE GENOMIC DNA]</scope>
    <source>
        <strain evidence="3">ATCC BAA-149 / DSM 14245 / SRS30216</strain>
    </source>
</reference>
<dbReference type="AlphaFoldDB" id="A6WAC5"/>
<evidence type="ECO:0000313" key="3">
    <source>
        <dbReference type="Proteomes" id="UP000001116"/>
    </source>
</evidence>
<feature type="region of interest" description="Disordered" evidence="1">
    <location>
        <begin position="27"/>
        <end position="47"/>
    </location>
</feature>
<name>A6WAC5_KINRD</name>
<dbReference type="Proteomes" id="UP000001116">
    <property type="component" value="Chromosome"/>
</dbReference>
<dbReference type="HOGENOM" id="CLU_1238832_0_0_11"/>
<feature type="compositionally biased region" description="Low complexity" evidence="1">
    <location>
        <begin position="28"/>
        <end position="38"/>
    </location>
</feature>
<sequence length="223" mass="24239">MHSEDSFRSQPLNGLPLPASTAAAVESLLSPRGRPTRGPGERGRLGHFEPIPEEAAAEWLGFAPPTLPSLSGSGFRRHFARQGGRDLVARADLTRGESAAVYVFYLPAGSAWREETRFAETRREGLTFLWLRAGYGVPWPEEEGGPVGVEETATIGRDPASGDFLTLTVSSTRVGVQYQRGVTRLAWSYRSQDADFNVTVMSGRSPRASVEMLVSDRGALYLG</sequence>
<organism evidence="2 3">
    <name type="scientific">Kineococcus radiotolerans (strain ATCC BAA-149 / DSM 14245 / SRS30216)</name>
    <dbReference type="NCBI Taxonomy" id="266940"/>
    <lineage>
        <taxon>Bacteria</taxon>
        <taxon>Bacillati</taxon>
        <taxon>Actinomycetota</taxon>
        <taxon>Actinomycetes</taxon>
        <taxon>Kineosporiales</taxon>
        <taxon>Kineosporiaceae</taxon>
        <taxon>Kineococcus</taxon>
    </lineage>
</organism>
<keyword evidence="3" id="KW-1185">Reference proteome</keyword>
<protein>
    <submittedName>
        <fullName evidence="2">Uncharacterized protein</fullName>
    </submittedName>
</protein>
<proteinExistence type="predicted"/>
<gene>
    <name evidence="2" type="ordered locus">Krad_2283</name>
</gene>
<dbReference type="STRING" id="266940.Krad_2283"/>
<accession>A6WAC5</accession>
<dbReference type="OrthoDB" id="5202794at2"/>